<dbReference type="InterPro" id="IPR008258">
    <property type="entry name" value="Transglycosylase_SLT_dom_1"/>
</dbReference>
<dbReference type="Proteomes" id="UP000630445">
    <property type="component" value="Unassembled WGS sequence"/>
</dbReference>
<evidence type="ECO:0000259" key="1">
    <source>
        <dbReference type="Pfam" id="PF01464"/>
    </source>
</evidence>
<feature type="domain" description="Transglycosylase SLT" evidence="1">
    <location>
        <begin position="8"/>
        <end position="114"/>
    </location>
</feature>
<dbReference type="Gene3D" id="1.10.530.10">
    <property type="match status" value="1"/>
</dbReference>
<accession>A0A8H6UK80</accession>
<dbReference type="EMBL" id="JACBAD010001333">
    <property type="protein sequence ID" value="KAF7142172.1"/>
    <property type="molecule type" value="Genomic_DNA"/>
</dbReference>
<proteinExistence type="predicted"/>
<evidence type="ECO:0000313" key="2">
    <source>
        <dbReference type="EMBL" id="KAF7142172.1"/>
    </source>
</evidence>
<organism evidence="2 3">
    <name type="scientific">Aspergillus hiratsukae</name>
    <dbReference type="NCBI Taxonomy" id="1194566"/>
    <lineage>
        <taxon>Eukaryota</taxon>
        <taxon>Fungi</taxon>
        <taxon>Dikarya</taxon>
        <taxon>Ascomycota</taxon>
        <taxon>Pezizomycotina</taxon>
        <taxon>Eurotiomycetes</taxon>
        <taxon>Eurotiomycetidae</taxon>
        <taxon>Eurotiales</taxon>
        <taxon>Aspergillaceae</taxon>
        <taxon>Aspergillus</taxon>
        <taxon>Aspergillus subgen. Fumigati</taxon>
    </lineage>
</organism>
<name>A0A8H6UK80_9EURO</name>
<reference evidence="2" key="1">
    <citation type="submission" date="2020-06" db="EMBL/GenBank/DDBJ databases">
        <title>Draft genome sequences of strains closely related to Aspergillus parafelis and Aspergillus hiratsukae.</title>
        <authorList>
            <person name="Dos Santos R.A.C."/>
            <person name="Rivero-Menendez O."/>
            <person name="Steenwyk J.L."/>
            <person name="Mead M.E."/>
            <person name="Goldman G.H."/>
            <person name="Alastruey-Izquierdo A."/>
            <person name="Rokas A."/>
        </authorList>
    </citation>
    <scope>NUCLEOTIDE SEQUENCE</scope>
    <source>
        <strain evidence="2">CNM-CM5793</strain>
    </source>
</reference>
<keyword evidence="3" id="KW-1185">Reference proteome</keyword>
<sequence>MIWNSILEVSAAAKVDPRLILAVVMQESSGNVYVGCTNNNVQNCGLMQAYTGSVSFDPSNPQGSITQMIIDGTQGTALGGGLVQWYNYDNVGADTGGNPYNVLRGYNSGSINFNDLDDPQGATASYVSDVANRLQGWNGNDAHGYRAACGWS</sequence>
<dbReference type="SUPFAM" id="SSF53955">
    <property type="entry name" value="Lysozyme-like"/>
    <property type="match status" value="1"/>
</dbReference>
<gene>
    <name evidence="2" type="ORF">CNMCM5793_008680</name>
</gene>
<dbReference type="Pfam" id="PF01464">
    <property type="entry name" value="SLT"/>
    <property type="match status" value="1"/>
</dbReference>
<dbReference type="OrthoDB" id="1193027at2759"/>
<protein>
    <recommendedName>
        <fullName evidence="1">Transglycosylase SLT domain-containing protein</fullName>
    </recommendedName>
</protein>
<evidence type="ECO:0000313" key="3">
    <source>
        <dbReference type="Proteomes" id="UP000630445"/>
    </source>
</evidence>
<comment type="caution">
    <text evidence="2">The sequence shown here is derived from an EMBL/GenBank/DDBJ whole genome shotgun (WGS) entry which is preliminary data.</text>
</comment>
<dbReference type="AlphaFoldDB" id="A0A8H6UK80"/>
<dbReference type="InterPro" id="IPR023346">
    <property type="entry name" value="Lysozyme-like_dom_sf"/>
</dbReference>